<accession>D3SSH2</accession>
<dbReference type="EMBL" id="CP001932">
    <property type="protein sequence ID" value="ADD06817.1"/>
    <property type="molecule type" value="Genomic_DNA"/>
</dbReference>
<dbReference type="eggNOG" id="arCOG13480">
    <property type="taxonomic scope" value="Archaea"/>
</dbReference>
<protein>
    <submittedName>
        <fullName evidence="3">Uncharacterized protein</fullName>
    </submittedName>
</protein>
<keyword evidence="2" id="KW-0812">Transmembrane</keyword>
<feature type="region of interest" description="Disordered" evidence="1">
    <location>
        <begin position="173"/>
        <end position="238"/>
    </location>
</feature>
<keyword evidence="5" id="KW-1185">Reference proteome</keyword>
<evidence type="ECO:0000313" key="6">
    <source>
        <dbReference type="Proteomes" id="UP000011543"/>
    </source>
</evidence>
<dbReference type="Proteomes" id="UP000011543">
    <property type="component" value="Unassembled WGS sequence"/>
</dbReference>
<dbReference type="KEGG" id="nmg:Nmag_3267"/>
<evidence type="ECO:0000313" key="3">
    <source>
        <dbReference type="EMBL" id="ADD06817.1"/>
    </source>
</evidence>
<organism evidence="3 5">
    <name type="scientific">Natrialba magadii (strain ATCC 43099 / DSM 3394 / CCM 3739 / CIP 104546 / IAM 13178 / JCM 8861 / NBRC 102185 / NCIMB 2190 / MS3)</name>
    <name type="common">Natronobacterium magadii</name>
    <dbReference type="NCBI Taxonomy" id="547559"/>
    <lineage>
        <taxon>Archaea</taxon>
        <taxon>Methanobacteriati</taxon>
        <taxon>Methanobacteriota</taxon>
        <taxon>Stenosarchaea group</taxon>
        <taxon>Halobacteria</taxon>
        <taxon>Halobacteriales</taxon>
        <taxon>Natrialbaceae</taxon>
        <taxon>Natrialba</taxon>
    </lineage>
</organism>
<feature type="transmembrane region" description="Helical" evidence="2">
    <location>
        <begin position="97"/>
        <end position="118"/>
    </location>
</feature>
<dbReference type="RefSeq" id="WP_004215966.1">
    <property type="nucleotide sequence ID" value="NC_013922.1"/>
</dbReference>
<sequence length="238" mass="24870">MSTDQSTHATSRSVRYDTIQSISKLMLGTIALLAFVGLISVLPGVDRVIPGTPITVMAIVSFVATIAVVGLLLVLAPGLAELVRSTLGGPQQVVDDLASVVHLFVVLIAVLVAHSGMAPAITPFLEGVTWVYDVVFFAIALPPLAILAARVYVSLDPMSELLADRVAGADTNADAASNAGTASPDDSTATPTGEESEDTARNQHAERRTILESTASEDGTDDTDERRNDNENVDGSSE</sequence>
<dbReference type="PATRIC" id="fig|547559.17.peg.2750"/>
<dbReference type="Proteomes" id="UP000001879">
    <property type="component" value="Chromosome"/>
</dbReference>
<dbReference type="AlphaFoldDB" id="D3SSH2"/>
<reference evidence="3 5" key="2">
    <citation type="journal article" date="2012" name="BMC Genomics">
        <title>A comparative genomics perspective on the genetic content of the alkaliphilic haloarchaeon Natrialba magadii ATCC 43099T.</title>
        <authorList>
            <person name="Siddaramappa S."/>
            <person name="Challacombe J.F."/>
            <person name="Decastro R.E."/>
            <person name="Pfeiffer F."/>
            <person name="Sastre D.E."/>
            <person name="Gimenez M.I."/>
            <person name="Paggi R.A."/>
            <person name="Detter J.C."/>
            <person name="Davenport K.W."/>
            <person name="Goodwin L.A."/>
            <person name="Kyrpides N."/>
            <person name="Tapia R."/>
            <person name="Pitluck S."/>
            <person name="Lucas S."/>
            <person name="Woyke T."/>
            <person name="Maupin-Furlow J.A."/>
        </authorList>
    </citation>
    <scope>NUCLEOTIDE SEQUENCE [LARGE SCALE GENOMIC DNA]</scope>
    <source>
        <strain evidence="3">ATCC 43099</strain>
        <strain evidence="5">ATCC 43099 / DSM 3394 / CCM 3739 / CIP 104546 / IAM 13178 / JCM 8861 / NBRC 102185 / NCIMB 2190 / MS3</strain>
    </source>
</reference>
<gene>
    <name evidence="3" type="ordered locus">Nmag_3267</name>
    <name evidence="4" type="ORF">C500_13901</name>
</gene>
<reference evidence="4 6" key="3">
    <citation type="journal article" date="2014" name="PLoS Genet.">
        <title>Phylogenetically driven sequencing of extremely halophilic archaea reveals strategies for static and dynamic osmo-response.</title>
        <authorList>
            <person name="Becker E.A."/>
            <person name="Seitzer P.M."/>
            <person name="Tritt A."/>
            <person name="Larsen D."/>
            <person name="Krusor M."/>
            <person name="Yao A.I."/>
            <person name="Wu D."/>
            <person name="Madern D."/>
            <person name="Eisen J.A."/>
            <person name="Darling A.E."/>
            <person name="Facciotti M.T."/>
        </authorList>
    </citation>
    <scope>NUCLEOTIDE SEQUENCE [LARGE SCALE GENOMIC DNA]</scope>
    <source>
        <strain evidence="6">ATCC 43099 / DSM 3394 / CCM 3739 / CIP 104546 / IAM 13178 / JCM 8861 / NBRC 102185 / NCIMB 2190 / MS3</strain>
        <strain evidence="4">MS-3</strain>
    </source>
</reference>
<dbReference type="GeneID" id="8826131"/>
<feature type="compositionally biased region" description="Polar residues" evidence="1">
    <location>
        <begin position="174"/>
        <end position="193"/>
    </location>
</feature>
<dbReference type="HOGENOM" id="CLU_101658_0_0_2"/>
<evidence type="ECO:0000256" key="2">
    <source>
        <dbReference type="SAM" id="Phobius"/>
    </source>
</evidence>
<name>D3SSH2_NATMM</name>
<dbReference type="EMBL" id="AOHS01000044">
    <property type="protein sequence ID" value="ELY27749.1"/>
    <property type="molecule type" value="Genomic_DNA"/>
</dbReference>
<evidence type="ECO:0000313" key="5">
    <source>
        <dbReference type="Proteomes" id="UP000001879"/>
    </source>
</evidence>
<reference evidence="5" key="1">
    <citation type="submission" date="2010-02" db="EMBL/GenBank/DDBJ databases">
        <title>Complete sequence of chromosome of Natrialba magadii ATCC 43099.</title>
        <authorList>
            <consortium name="US DOE Joint Genome Institute"/>
            <person name="Lucas S."/>
            <person name="Copeland A."/>
            <person name="Lapidus A."/>
            <person name="Cheng J.-F."/>
            <person name="Bruce D."/>
            <person name="Goodwin L."/>
            <person name="Pitluck S."/>
            <person name="Davenport K."/>
            <person name="Saunders E."/>
            <person name="Detter J.C."/>
            <person name="Han C."/>
            <person name="Tapia R."/>
            <person name="Land M."/>
            <person name="Hauser L."/>
            <person name="Kyrpides N."/>
            <person name="Mikhailova N."/>
            <person name="De Castro R.E."/>
            <person name="Maupin-Furlow J.A."/>
            <person name="Woyke T."/>
        </authorList>
    </citation>
    <scope>NUCLEOTIDE SEQUENCE [LARGE SCALE GENOMIC DNA]</scope>
    <source>
        <strain evidence="5">ATCC 43099 / DSM 3394 / CCM 3739 / CIP 104546 / IAM 13178 / JCM 8861 / NBRC 102185 / NCIMB 2190 / MS3</strain>
    </source>
</reference>
<keyword evidence="2" id="KW-0472">Membrane</keyword>
<evidence type="ECO:0000313" key="4">
    <source>
        <dbReference type="EMBL" id="ELY27749.1"/>
    </source>
</evidence>
<evidence type="ECO:0000256" key="1">
    <source>
        <dbReference type="SAM" id="MobiDB-lite"/>
    </source>
</evidence>
<reference evidence="3" key="4">
    <citation type="submission" date="2016-09" db="EMBL/GenBank/DDBJ databases">
        <authorList>
            <person name="Pfeiffer F."/>
        </authorList>
    </citation>
    <scope>NUCLEOTIDE SEQUENCE</scope>
    <source>
        <strain evidence="3">ATCC 43099</strain>
    </source>
</reference>
<feature type="transmembrane region" description="Helical" evidence="2">
    <location>
        <begin position="21"/>
        <end position="42"/>
    </location>
</feature>
<feature type="compositionally biased region" description="Basic and acidic residues" evidence="1">
    <location>
        <begin position="198"/>
        <end position="210"/>
    </location>
</feature>
<dbReference type="OrthoDB" id="206383at2157"/>
<dbReference type="PaxDb" id="547559-Nmag_3267"/>
<feature type="transmembrane region" description="Helical" evidence="2">
    <location>
        <begin position="54"/>
        <end position="76"/>
    </location>
</feature>
<feature type="transmembrane region" description="Helical" evidence="2">
    <location>
        <begin position="130"/>
        <end position="153"/>
    </location>
</feature>
<proteinExistence type="predicted"/>
<keyword evidence="2" id="KW-1133">Transmembrane helix</keyword>